<reference evidence="1" key="1">
    <citation type="submission" date="2018-06" db="EMBL/GenBank/DDBJ databases">
        <authorList>
            <person name="Zhirakovskaya E."/>
        </authorList>
    </citation>
    <scope>NUCLEOTIDE SEQUENCE</scope>
</reference>
<dbReference type="EMBL" id="UOFL01000079">
    <property type="protein sequence ID" value="VAW75358.1"/>
    <property type="molecule type" value="Genomic_DNA"/>
</dbReference>
<accession>A0A3B0Y3R1</accession>
<sequence length="48" mass="5397">MNFNKTAIKVISQIGSGIRCSESSLGMIIDFMLIDIHFSSFSTRQKMI</sequence>
<dbReference type="AlphaFoldDB" id="A0A3B0Y3R1"/>
<evidence type="ECO:0000313" key="1">
    <source>
        <dbReference type="EMBL" id="VAW75358.1"/>
    </source>
</evidence>
<name>A0A3B0Y3R1_9ZZZZ</name>
<organism evidence="1">
    <name type="scientific">hydrothermal vent metagenome</name>
    <dbReference type="NCBI Taxonomy" id="652676"/>
    <lineage>
        <taxon>unclassified sequences</taxon>
        <taxon>metagenomes</taxon>
        <taxon>ecological metagenomes</taxon>
    </lineage>
</organism>
<protein>
    <submittedName>
        <fullName evidence="1">Uncharacterized protein</fullName>
    </submittedName>
</protein>
<proteinExistence type="predicted"/>
<gene>
    <name evidence="1" type="ORF">MNBD_GAMMA12-2797</name>
</gene>